<dbReference type="Pfam" id="PF13344">
    <property type="entry name" value="Hydrolase_6"/>
    <property type="match status" value="1"/>
</dbReference>
<sequence length="308" mass="33081">MDILDGIAPVADRYDGFVLDLWGVVHDGKRPYPGVPEALAALKSRGKRVVFLTNAPRRAWYVERMLDRMGLDRALYDGIISSGEVAWRMLKAKDHPWFARLGPRAFHIGPERDLSVAEDGAAELVPDAAQADFLLNTGPDPDRGAHSAEAYRPALEAAARHGLPMLCVNPDRFVMVGEDRVICAGALADLYKPMLAPDGRRAAGTASGRGGVERAPEDLIFEVGKPDPAVYDPVLELLGMSDRRRVLAIGDSPHTDLAGAQAAGLDALWALTGLAQHAHGDNPSADLLQAVARAEGVEPIAAVKALRW</sequence>
<protein>
    <submittedName>
        <fullName evidence="1">TIGR01459 family HAD-type hydrolase</fullName>
    </submittedName>
</protein>
<gene>
    <name evidence="1" type="ORF">CKO45_07465</name>
</gene>
<dbReference type="InterPro" id="IPR036412">
    <property type="entry name" value="HAD-like_sf"/>
</dbReference>
<reference evidence="1 2" key="1">
    <citation type="journal article" date="2020" name="Microorganisms">
        <title>Osmotic Adaptation and Compatible Solute Biosynthesis of Phototrophic Bacteria as Revealed from Genome Analyses.</title>
        <authorList>
            <person name="Imhoff J.F."/>
            <person name="Rahn T."/>
            <person name="Kunzel S."/>
            <person name="Keller A."/>
            <person name="Neulinger S.C."/>
        </authorList>
    </citation>
    <scope>NUCLEOTIDE SEQUENCE [LARGE SCALE GENOMIC DNA]</scope>
    <source>
        <strain evidence="1 2">DSM 15382</strain>
    </source>
</reference>
<dbReference type="Proteomes" id="UP000697995">
    <property type="component" value="Unassembled WGS sequence"/>
</dbReference>
<name>A0ABS1CU98_9PROT</name>
<dbReference type="PANTHER" id="PTHR19288:SF90">
    <property type="entry name" value="OS08G0542600 PROTEIN"/>
    <property type="match status" value="1"/>
</dbReference>
<dbReference type="GO" id="GO:0016787">
    <property type="term" value="F:hydrolase activity"/>
    <property type="evidence" value="ECO:0007669"/>
    <property type="project" value="UniProtKB-KW"/>
</dbReference>
<dbReference type="CDD" id="cd07525">
    <property type="entry name" value="HAD_like"/>
    <property type="match status" value="1"/>
</dbReference>
<dbReference type="Gene3D" id="3.40.50.1000">
    <property type="entry name" value="HAD superfamily/HAD-like"/>
    <property type="match status" value="2"/>
</dbReference>
<organism evidence="1 2">
    <name type="scientific">Paracraurococcus ruber</name>
    <dbReference type="NCBI Taxonomy" id="77675"/>
    <lineage>
        <taxon>Bacteria</taxon>
        <taxon>Pseudomonadati</taxon>
        <taxon>Pseudomonadota</taxon>
        <taxon>Alphaproteobacteria</taxon>
        <taxon>Acetobacterales</taxon>
        <taxon>Roseomonadaceae</taxon>
        <taxon>Paracraurococcus</taxon>
    </lineage>
</organism>
<proteinExistence type="predicted"/>
<evidence type="ECO:0000313" key="1">
    <source>
        <dbReference type="EMBL" id="MBK1658065.1"/>
    </source>
</evidence>
<evidence type="ECO:0000313" key="2">
    <source>
        <dbReference type="Proteomes" id="UP000697995"/>
    </source>
</evidence>
<accession>A0ABS1CU98</accession>
<dbReference type="InterPro" id="IPR023214">
    <property type="entry name" value="HAD_sf"/>
</dbReference>
<dbReference type="InterPro" id="IPR006356">
    <property type="entry name" value="HAD-SF_hydro_IIA_hyp3"/>
</dbReference>
<keyword evidence="1" id="KW-0378">Hydrolase</keyword>
<comment type="caution">
    <text evidence="1">The sequence shown here is derived from an EMBL/GenBank/DDBJ whole genome shotgun (WGS) entry which is preliminary data.</text>
</comment>
<dbReference type="Pfam" id="PF13242">
    <property type="entry name" value="Hydrolase_like"/>
    <property type="match status" value="1"/>
</dbReference>
<dbReference type="NCBIfam" id="TIGR01460">
    <property type="entry name" value="HAD-SF-IIA"/>
    <property type="match status" value="1"/>
</dbReference>
<dbReference type="SUPFAM" id="SSF56784">
    <property type="entry name" value="HAD-like"/>
    <property type="match status" value="1"/>
</dbReference>
<dbReference type="PANTHER" id="PTHR19288">
    <property type="entry name" value="4-NITROPHENYLPHOSPHATASE-RELATED"/>
    <property type="match status" value="1"/>
</dbReference>
<dbReference type="RefSeq" id="WP_133217544.1">
    <property type="nucleotide sequence ID" value="NZ_NRSG01000037.1"/>
</dbReference>
<keyword evidence="2" id="KW-1185">Reference proteome</keyword>
<dbReference type="EMBL" id="NRSG01000037">
    <property type="protein sequence ID" value="MBK1658065.1"/>
    <property type="molecule type" value="Genomic_DNA"/>
</dbReference>
<dbReference type="InterPro" id="IPR006357">
    <property type="entry name" value="HAD-SF_hydro_IIA"/>
</dbReference>
<dbReference type="NCBIfam" id="TIGR01459">
    <property type="entry name" value="HAD-SF-IIA-hyp4"/>
    <property type="match status" value="1"/>
</dbReference>